<sequence length="239" mass="25932">MMTFHNNLFSILLIFVTFQTNNAFTFPKFLDLNLSWRNCGPSADPIQLNSLSITPDPIRIPGGFNITGSAAVTVQIPTDVHVSVTLERKVGPFFVKVPCVDNFGSCNYGNACQLWAEYCPKFAAKFGLPCQCPIPASTYSVSNANVVIKKTVPPELLGEYRATVDISSSQSHLGCKFAAKFGLPCQCPIPASTYSVSNANVVIKKTVPPELLGEYRATVDISSSQSHLGCVFIDLTVKK</sequence>
<dbReference type="EMBL" id="CAJNOJ010000052">
    <property type="protein sequence ID" value="CAF0967711.1"/>
    <property type="molecule type" value="Genomic_DNA"/>
</dbReference>
<dbReference type="AlphaFoldDB" id="A0A814E6C9"/>
<accession>A0A814E6C9</accession>
<evidence type="ECO:0000313" key="4">
    <source>
        <dbReference type="EMBL" id="CAF0967711.1"/>
    </source>
</evidence>
<dbReference type="InterPro" id="IPR036846">
    <property type="entry name" value="GM2-AP_sf"/>
</dbReference>
<evidence type="ECO:0000256" key="2">
    <source>
        <dbReference type="SAM" id="SignalP"/>
    </source>
</evidence>
<feature type="domain" description="MD-2-related lipid-recognition" evidence="3">
    <location>
        <begin position="36"/>
        <end position="179"/>
    </location>
</feature>
<dbReference type="Pfam" id="PF02221">
    <property type="entry name" value="E1_DerP2_DerF2"/>
    <property type="match status" value="1"/>
</dbReference>
<dbReference type="Proteomes" id="UP000663852">
    <property type="component" value="Unassembled WGS sequence"/>
</dbReference>
<dbReference type="PANTHER" id="PTHR17357">
    <property type="entry name" value="GM2 GANGLIOSIDE ACTIVATOR PROTEIN"/>
    <property type="match status" value="1"/>
</dbReference>
<evidence type="ECO:0000313" key="5">
    <source>
        <dbReference type="Proteomes" id="UP000663852"/>
    </source>
</evidence>
<keyword evidence="1 2" id="KW-0732">Signal</keyword>
<feature type="signal peptide" evidence="2">
    <location>
        <begin position="1"/>
        <end position="23"/>
    </location>
</feature>
<dbReference type="GO" id="GO:0008047">
    <property type="term" value="F:enzyme activator activity"/>
    <property type="evidence" value="ECO:0007669"/>
    <property type="project" value="InterPro"/>
</dbReference>
<gene>
    <name evidence="4" type="ORF">EDS130_LOCUS13205</name>
</gene>
<dbReference type="Gene3D" id="2.70.220.10">
    <property type="entry name" value="Ganglioside GM2 activator"/>
    <property type="match status" value="2"/>
</dbReference>
<dbReference type="InterPro" id="IPR028996">
    <property type="entry name" value="GM2-AP"/>
</dbReference>
<dbReference type="SUPFAM" id="SSF63707">
    <property type="entry name" value="Ganglioside M2 (gm2) activator"/>
    <property type="match status" value="2"/>
</dbReference>
<evidence type="ECO:0000256" key="1">
    <source>
        <dbReference type="ARBA" id="ARBA00022729"/>
    </source>
</evidence>
<dbReference type="InterPro" id="IPR003172">
    <property type="entry name" value="ML_dom"/>
</dbReference>
<reference evidence="4" key="1">
    <citation type="submission" date="2021-02" db="EMBL/GenBank/DDBJ databases">
        <authorList>
            <person name="Nowell W R."/>
        </authorList>
    </citation>
    <scope>NUCLEOTIDE SEQUENCE</scope>
</reference>
<organism evidence="4 5">
    <name type="scientific">Adineta ricciae</name>
    <name type="common">Rotifer</name>
    <dbReference type="NCBI Taxonomy" id="249248"/>
    <lineage>
        <taxon>Eukaryota</taxon>
        <taxon>Metazoa</taxon>
        <taxon>Spiralia</taxon>
        <taxon>Gnathifera</taxon>
        <taxon>Rotifera</taxon>
        <taxon>Eurotatoria</taxon>
        <taxon>Bdelloidea</taxon>
        <taxon>Adinetida</taxon>
        <taxon>Adinetidae</taxon>
        <taxon>Adineta</taxon>
    </lineage>
</organism>
<dbReference type="PANTHER" id="PTHR17357:SF0">
    <property type="entry name" value="GANGLIOSIDE GM2 ACTIVATOR"/>
    <property type="match status" value="1"/>
</dbReference>
<dbReference type="GO" id="GO:0005319">
    <property type="term" value="F:lipid transporter activity"/>
    <property type="evidence" value="ECO:0007669"/>
    <property type="project" value="TreeGrafter"/>
</dbReference>
<dbReference type="GO" id="GO:0009898">
    <property type="term" value="C:cytoplasmic side of plasma membrane"/>
    <property type="evidence" value="ECO:0007669"/>
    <property type="project" value="TreeGrafter"/>
</dbReference>
<feature type="chain" id="PRO_5032690084" description="MD-2-related lipid-recognition domain-containing protein" evidence="2">
    <location>
        <begin position="24"/>
        <end position="239"/>
    </location>
</feature>
<name>A0A814E6C9_ADIRI</name>
<dbReference type="SMART" id="SM00737">
    <property type="entry name" value="ML"/>
    <property type="match status" value="1"/>
</dbReference>
<dbReference type="GO" id="GO:0006689">
    <property type="term" value="P:ganglioside catabolic process"/>
    <property type="evidence" value="ECO:0007669"/>
    <property type="project" value="InterPro"/>
</dbReference>
<evidence type="ECO:0000259" key="3">
    <source>
        <dbReference type="SMART" id="SM00737"/>
    </source>
</evidence>
<protein>
    <recommendedName>
        <fullName evidence="3">MD-2-related lipid-recognition domain-containing protein</fullName>
    </recommendedName>
</protein>
<proteinExistence type="predicted"/>
<comment type="caution">
    <text evidence="4">The sequence shown here is derived from an EMBL/GenBank/DDBJ whole genome shotgun (WGS) entry which is preliminary data.</text>
</comment>
<dbReference type="OrthoDB" id="6409159at2759"/>